<dbReference type="HOGENOM" id="CLU_086398_0_0_1"/>
<keyword evidence="2" id="KW-0732">Signal</keyword>
<accession>A1C8Q0</accession>
<feature type="compositionally biased region" description="Low complexity" evidence="1">
    <location>
        <begin position="159"/>
        <end position="225"/>
    </location>
</feature>
<evidence type="ECO:0000313" key="3">
    <source>
        <dbReference type="EMBL" id="EAW13687.1"/>
    </source>
</evidence>
<feature type="region of interest" description="Disordered" evidence="1">
    <location>
        <begin position="141"/>
        <end position="225"/>
    </location>
</feature>
<gene>
    <name evidence="3" type="ORF">ACLA_044070</name>
</gene>
<reference evidence="3 4" key="1">
    <citation type="journal article" date="2008" name="PLoS Genet.">
        <title>Genomic islands in the pathogenic filamentous fungus Aspergillus fumigatus.</title>
        <authorList>
            <person name="Fedorova N.D."/>
            <person name="Khaldi N."/>
            <person name="Joardar V.S."/>
            <person name="Maiti R."/>
            <person name="Amedeo P."/>
            <person name="Anderson M.J."/>
            <person name="Crabtree J."/>
            <person name="Silva J.C."/>
            <person name="Badger J.H."/>
            <person name="Albarraq A."/>
            <person name="Angiuoli S."/>
            <person name="Bussey H."/>
            <person name="Bowyer P."/>
            <person name="Cotty P.J."/>
            <person name="Dyer P.S."/>
            <person name="Egan A."/>
            <person name="Galens K."/>
            <person name="Fraser-Liggett C.M."/>
            <person name="Haas B.J."/>
            <person name="Inman J.M."/>
            <person name="Kent R."/>
            <person name="Lemieux S."/>
            <person name="Malavazi I."/>
            <person name="Orvis J."/>
            <person name="Roemer T."/>
            <person name="Ronning C.M."/>
            <person name="Sundaram J.P."/>
            <person name="Sutton G."/>
            <person name="Turner G."/>
            <person name="Venter J.C."/>
            <person name="White O.R."/>
            <person name="Whitty B.R."/>
            <person name="Youngman P."/>
            <person name="Wolfe K.H."/>
            <person name="Goldman G.H."/>
            <person name="Wortman J.R."/>
            <person name="Jiang B."/>
            <person name="Denning D.W."/>
            <person name="Nierman W.C."/>
        </authorList>
    </citation>
    <scope>NUCLEOTIDE SEQUENCE [LARGE SCALE GENOMIC DNA]</scope>
    <source>
        <strain evidence="4">ATCC 1007 / CBS 513.65 / DSM 816 / NCTC 3887 / NRRL 1</strain>
    </source>
</reference>
<evidence type="ECO:0000256" key="1">
    <source>
        <dbReference type="SAM" id="MobiDB-lite"/>
    </source>
</evidence>
<evidence type="ECO:0000256" key="2">
    <source>
        <dbReference type="SAM" id="SignalP"/>
    </source>
</evidence>
<keyword evidence="4" id="KW-1185">Reference proteome</keyword>
<organism evidence="3 4">
    <name type="scientific">Aspergillus clavatus (strain ATCC 1007 / CBS 513.65 / DSM 816 / NCTC 3887 / NRRL 1 / QM 1276 / 107)</name>
    <dbReference type="NCBI Taxonomy" id="344612"/>
    <lineage>
        <taxon>Eukaryota</taxon>
        <taxon>Fungi</taxon>
        <taxon>Dikarya</taxon>
        <taxon>Ascomycota</taxon>
        <taxon>Pezizomycotina</taxon>
        <taxon>Eurotiomycetes</taxon>
        <taxon>Eurotiomycetidae</taxon>
        <taxon>Eurotiales</taxon>
        <taxon>Aspergillaceae</taxon>
        <taxon>Aspergillus</taxon>
        <taxon>Aspergillus subgen. Fumigati</taxon>
    </lineage>
</organism>
<name>A1C8Q0_ASPCL</name>
<dbReference type="OrthoDB" id="5152093at2759"/>
<dbReference type="AlphaFoldDB" id="A1C8Q0"/>
<dbReference type="OMA" id="KGPTYCC"/>
<dbReference type="KEGG" id="act:ACLA_044070"/>
<dbReference type="STRING" id="344612.A1C8Q0"/>
<proteinExistence type="predicted"/>
<evidence type="ECO:0000313" key="4">
    <source>
        <dbReference type="Proteomes" id="UP000006701"/>
    </source>
</evidence>
<dbReference type="RefSeq" id="XP_001275113.1">
    <property type="nucleotide sequence ID" value="XM_001275112.1"/>
</dbReference>
<feature type="signal peptide" evidence="2">
    <location>
        <begin position="1"/>
        <end position="19"/>
    </location>
</feature>
<dbReference type="EMBL" id="DS027046">
    <property type="protein sequence ID" value="EAW13687.1"/>
    <property type="molecule type" value="Genomic_DNA"/>
</dbReference>
<sequence length="272" mass="28799">MARISFLALASVIILNTSATSLERDTLKPFLTARFSPSGNESVSQAFENDLVPRYLSCTGGAHLCRAGQCCLYSCCSDGSCCGAGELCYNDKKPSKGPTYCCAMYTEKQCDTGCVPMQSECCGNGYYCRWGRTCRGGYGGTDSDDDDDDHETTTERTTRTYSPETESGSSSTSTSTSTSRESYTITETKSGRRSTSTDSSEITTSSSSSSDASESTSSSRTTSTTRFTGVATALAAPNPHSQAGDSAASSHSTSLNTRFIVILAGILGYLRL</sequence>
<protein>
    <recommendedName>
        <fullName evidence="5">GPI anchored protein</fullName>
    </recommendedName>
</protein>
<feature type="chain" id="PRO_5002633370" description="GPI anchored protein" evidence="2">
    <location>
        <begin position="20"/>
        <end position="272"/>
    </location>
</feature>
<dbReference type="VEuPathDB" id="FungiDB:ACLA_044070"/>
<dbReference type="GeneID" id="4707309"/>
<evidence type="ECO:0008006" key="5">
    <source>
        <dbReference type="Google" id="ProtNLM"/>
    </source>
</evidence>
<dbReference type="Proteomes" id="UP000006701">
    <property type="component" value="Unassembled WGS sequence"/>
</dbReference>